<feature type="region of interest" description="Disordered" evidence="1">
    <location>
        <begin position="1"/>
        <end position="24"/>
    </location>
</feature>
<feature type="compositionally biased region" description="Basic and acidic residues" evidence="1">
    <location>
        <begin position="1"/>
        <end position="13"/>
    </location>
</feature>
<keyword evidence="3" id="KW-1185">Reference proteome</keyword>
<sequence>MEEVNMIREEQLDPHNGLLEPRTVKRGAAEQRRVPRQYSQIGIFKFIFFFNRCLLTRSLE</sequence>
<proteinExistence type="predicted"/>
<dbReference type="EMBL" id="KV417680">
    <property type="protein sequence ID" value="KZP10397.1"/>
    <property type="molecule type" value="Genomic_DNA"/>
</dbReference>
<name>A0A165ZAS5_9AGAM</name>
<evidence type="ECO:0000256" key="1">
    <source>
        <dbReference type="SAM" id="MobiDB-lite"/>
    </source>
</evidence>
<accession>A0A165ZAS5</accession>
<evidence type="ECO:0000313" key="2">
    <source>
        <dbReference type="EMBL" id="KZP10397.1"/>
    </source>
</evidence>
<reference evidence="2 3" key="1">
    <citation type="journal article" date="2016" name="Mol. Biol. Evol.">
        <title>Comparative Genomics of Early-Diverging Mushroom-Forming Fungi Provides Insights into the Origins of Lignocellulose Decay Capabilities.</title>
        <authorList>
            <person name="Nagy L.G."/>
            <person name="Riley R."/>
            <person name="Tritt A."/>
            <person name="Adam C."/>
            <person name="Daum C."/>
            <person name="Floudas D."/>
            <person name="Sun H."/>
            <person name="Yadav J.S."/>
            <person name="Pangilinan J."/>
            <person name="Larsson K.H."/>
            <person name="Matsuura K."/>
            <person name="Barry K."/>
            <person name="Labutti K."/>
            <person name="Kuo R."/>
            <person name="Ohm R.A."/>
            <person name="Bhattacharya S.S."/>
            <person name="Shirouzu T."/>
            <person name="Yoshinaga Y."/>
            <person name="Martin F.M."/>
            <person name="Grigoriev I.V."/>
            <person name="Hibbett D.S."/>
        </authorList>
    </citation>
    <scope>NUCLEOTIDE SEQUENCE [LARGE SCALE GENOMIC DNA]</scope>
    <source>
        <strain evidence="2 3">CBS 109695</strain>
    </source>
</reference>
<dbReference type="AlphaFoldDB" id="A0A165ZAS5"/>
<protein>
    <submittedName>
        <fullName evidence="2">Uncharacterized protein</fullName>
    </submittedName>
</protein>
<evidence type="ECO:0000313" key="3">
    <source>
        <dbReference type="Proteomes" id="UP000076532"/>
    </source>
</evidence>
<dbReference type="Proteomes" id="UP000076532">
    <property type="component" value="Unassembled WGS sequence"/>
</dbReference>
<gene>
    <name evidence="2" type="ORF">FIBSPDRAFT_872597</name>
</gene>
<organism evidence="2 3">
    <name type="scientific">Athelia psychrophila</name>
    <dbReference type="NCBI Taxonomy" id="1759441"/>
    <lineage>
        <taxon>Eukaryota</taxon>
        <taxon>Fungi</taxon>
        <taxon>Dikarya</taxon>
        <taxon>Basidiomycota</taxon>
        <taxon>Agaricomycotina</taxon>
        <taxon>Agaricomycetes</taxon>
        <taxon>Agaricomycetidae</taxon>
        <taxon>Atheliales</taxon>
        <taxon>Atheliaceae</taxon>
        <taxon>Athelia</taxon>
    </lineage>
</organism>